<accession>A0ABR7MPE5</accession>
<evidence type="ECO:0008006" key="5">
    <source>
        <dbReference type="Google" id="ProtNLM"/>
    </source>
</evidence>
<feature type="signal peptide" evidence="2">
    <location>
        <begin position="1"/>
        <end position="21"/>
    </location>
</feature>
<evidence type="ECO:0000256" key="2">
    <source>
        <dbReference type="SAM" id="SignalP"/>
    </source>
</evidence>
<evidence type="ECO:0000313" key="4">
    <source>
        <dbReference type="Proteomes" id="UP000622017"/>
    </source>
</evidence>
<evidence type="ECO:0000256" key="1">
    <source>
        <dbReference type="SAM" id="MobiDB-lite"/>
    </source>
</evidence>
<dbReference type="Proteomes" id="UP000622017">
    <property type="component" value="Unassembled WGS sequence"/>
</dbReference>
<reference evidence="3 4" key="1">
    <citation type="submission" date="2020-08" db="EMBL/GenBank/DDBJ databases">
        <title>Hymenobacter sp.</title>
        <authorList>
            <person name="Kim M.K."/>
        </authorList>
    </citation>
    <scope>NUCLEOTIDE SEQUENCE [LARGE SCALE GENOMIC DNA]</scope>
    <source>
        <strain evidence="3 4">BT507</strain>
    </source>
</reference>
<protein>
    <recommendedName>
        <fullName evidence="5">GWxTD domain-containing protein</fullName>
    </recommendedName>
</protein>
<feature type="region of interest" description="Disordered" evidence="1">
    <location>
        <begin position="505"/>
        <end position="533"/>
    </location>
</feature>
<organism evidence="3 4">
    <name type="scientific">Hymenobacter citatus</name>
    <dbReference type="NCBI Taxonomy" id="2763506"/>
    <lineage>
        <taxon>Bacteria</taxon>
        <taxon>Pseudomonadati</taxon>
        <taxon>Bacteroidota</taxon>
        <taxon>Cytophagia</taxon>
        <taxon>Cytophagales</taxon>
        <taxon>Hymenobacteraceae</taxon>
        <taxon>Hymenobacter</taxon>
    </lineage>
</organism>
<proteinExistence type="predicted"/>
<dbReference type="RefSeq" id="WP_187321151.1">
    <property type="nucleotide sequence ID" value="NZ_JACSCY010000019.1"/>
</dbReference>
<gene>
    <name evidence="3" type="ORF">H8B15_18595</name>
</gene>
<comment type="caution">
    <text evidence="3">The sequence shown here is derived from an EMBL/GenBank/DDBJ whole genome shotgun (WGS) entry which is preliminary data.</text>
</comment>
<dbReference type="EMBL" id="JACSCY010000019">
    <property type="protein sequence ID" value="MBC6612937.1"/>
    <property type="molecule type" value="Genomic_DNA"/>
</dbReference>
<evidence type="ECO:0000313" key="3">
    <source>
        <dbReference type="EMBL" id="MBC6612937.1"/>
    </source>
</evidence>
<keyword evidence="2" id="KW-0732">Signal</keyword>
<sequence length="533" mass="60472">MFYRYLLGGALLTGIAGCAHHTTFFQPDARVRPTTAAPLPPGTDSVLATAGRHYRRSGFYTLFFGKHYRDVWATPVWVLVFDPATEMGGLKFEKRGGGFQTVSATLESSTGREYALRTLDKDPYKTLPKVLRHTFVLTLVRDATSAANPYAALTVPPLAQAAGIPHTHPRIFYVPPSETNLGTATDDMQGKLVMLEEKFDGAENLTPAFGNAVDLVDTDDVLAGRYASPTHQIDQLAFARARLLDILIGDWDRHEGQWQWAEYQQNDHTIYRPVPKDRDQVYFRFDDGLIPWLMSRKWAVRKFRTFRPRYEDVSGTVHNAHFLDTRALPEITAAQFQQLATDLQRRLTDSVIAVAVHQLPPPIYELEGEYIARALRERRAALPEAARQFYHVLAEHVEVVGTDEPDRFVTERFSDSTTRVSVYRLPRKKQQVVDPKPYYQRTFRNQDTKTITYFGLRGEDEFVVRGNVRTGIRLNIHGGPNEDTVVDSSQVAGGKRRMFYYDTKTGNNLTPGPSTVDRRRRGVASHAYDREGY</sequence>
<keyword evidence="4" id="KW-1185">Reference proteome</keyword>
<name>A0ABR7MPE5_9BACT</name>
<feature type="chain" id="PRO_5046186622" description="GWxTD domain-containing protein" evidence="2">
    <location>
        <begin position="22"/>
        <end position="533"/>
    </location>
</feature>
<dbReference type="PROSITE" id="PS51257">
    <property type="entry name" value="PROKAR_LIPOPROTEIN"/>
    <property type="match status" value="1"/>
</dbReference>